<keyword evidence="2" id="KW-1185">Reference proteome</keyword>
<dbReference type="SUPFAM" id="SSF47874">
    <property type="entry name" value="Annexin"/>
    <property type="match status" value="2"/>
</dbReference>
<feature type="non-terminal residue" evidence="1">
    <location>
        <position position="1"/>
    </location>
</feature>
<evidence type="ECO:0000313" key="2">
    <source>
        <dbReference type="Proteomes" id="UP000078046"/>
    </source>
</evidence>
<dbReference type="EMBL" id="LWCA01000947">
    <property type="protein sequence ID" value="OAF66387.1"/>
    <property type="molecule type" value="Genomic_DNA"/>
</dbReference>
<evidence type="ECO:0008006" key="3">
    <source>
        <dbReference type="Google" id="ProtNLM"/>
    </source>
</evidence>
<name>A0A177AWJ0_9BILA</name>
<gene>
    <name evidence="1" type="ORF">A3Q56_05887</name>
</gene>
<dbReference type="GO" id="GO:0005544">
    <property type="term" value="F:calcium-dependent phospholipid binding"/>
    <property type="evidence" value="ECO:0007669"/>
    <property type="project" value="InterPro"/>
</dbReference>
<evidence type="ECO:0000313" key="1">
    <source>
        <dbReference type="EMBL" id="OAF66387.1"/>
    </source>
</evidence>
<protein>
    <recommendedName>
        <fullName evidence="3">Annexin</fullName>
    </recommendedName>
</protein>
<reference evidence="1 2" key="1">
    <citation type="submission" date="2016-04" db="EMBL/GenBank/DDBJ databases">
        <title>The genome of Intoshia linei affirms orthonectids as highly simplified spiralians.</title>
        <authorList>
            <person name="Mikhailov K.V."/>
            <person name="Slusarev G.S."/>
            <person name="Nikitin M.A."/>
            <person name="Logacheva M.D."/>
            <person name="Penin A."/>
            <person name="Aleoshin V."/>
            <person name="Panchin Y.V."/>
        </authorList>
    </citation>
    <scope>NUCLEOTIDE SEQUENCE [LARGE SCALE GENOMIC DNA]</scope>
    <source>
        <strain evidence="1">Intl2013</strain>
        <tissue evidence="1">Whole animal</tissue>
    </source>
</reference>
<dbReference type="GO" id="GO:0005509">
    <property type="term" value="F:calcium ion binding"/>
    <property type="evidence" value="ECO:0007669"/>
    <property type="project" value="InterPro"/>
</dbReference>
<accession>A0A177AWJ0</accession>
<organism evidence="1 2">
    <name type="scientific">Intoshia linei</name>
    <dbReference type="NCBI Taxonomy" id="1819745"/>
    <lineage>
        <taxon>Eukaryota</taxon>
        <taxon>Metazoa</taxon>
        <taxon>Spiralia</taxon>
        <taxon>Lophotrochozoa</taxon>
        <taxon>Mesozoa</taxon>
        <taxon>Orthonectida</taxon>
        <taxon>Rhopaluridae</taxon>
        <taxon>Intoshia</taxon>
    </lineage>
</organism>
<sequence>SENRKDTCKLTDKFSEYIDKKSQDIINSKNNRFSTLGGVFVQIIKKLTNNQICQLMYSIKNKLGQLNVAELAVQDKCHDDLISLIYMIEILLVDESLFYAKVLYMFKSQNTFSIMKIIDSLNNIQIMSLKRRFKNAYNQSLEDNLFEKLDGQISPIIVSMIYYKQSSNHESRQTNSKLADTRGDKYNISSAWINKVTYDEPKNNYTMSGHTVIASIERKRIDRAVGRFKYLLENVNKAACENELLTTMSYLANSNCLQIHKIILLFKTKFEDLFKIPIINKIKECLQYPFSIALNTFFQCPTILALQIVRENINTETSKLADILLIINTILNDDEIVELNNQLKIENLILSTALNVTSQNKKSCESIIAGMFNKKKNMNKNIWFSDLKQLTKINLNDAYNIYVVLINLMNKRNKYILRKIFNEYSKISGISVESLFNDYNSKQSEKTGYQNIVNSITKPIHFLTRQVQQLLNQEHIKYNLILFIVMSKRKEMCGKPMFI</sequence>
<dbReference type="Proteomes" id="UP000078046">
    <property type="component" value="Unassembled WGS sequence"/>
</dbReference>
<dbReference type="AlphaFoldDB" id="A0A177AWJ0"/>
<proteinExistence type="predicted"/>
<dbReference type="InterPro" id="IPR037104">
    <property type="entry name" value="Annexin_sf"/>
</dbReference>
<comment type="caution">
    <text evidence="1">The sequence shown here is derived from an EMBL/GenBank/DDBJ whole genome shotgun (WGS) entry which is preliminary data.</text>
</comment>